<keyword evidence="2" id="KW-1185">Reference proteome</keyword>
<evidence type="ECO:0000313" key="2">
    <source>
        <dbReference type="Proteomes" id="UP000563094"/>
    </source>
</evidence>
<dbReference type="Proteomes" id="UP000563094">
    <property type="component" value="Unassembled WGS sequence"/>
</dbReference>
<reference evidence="1 2" key="1">
    <citation type="submission" date="2020-08" db="EMBL/GenBank/DDBJ databases">
        <title>Genomic Encyclopedia of Type Strains, Phase IV (KMG-IV): sequencing the most valuable type-strain genomes for metagenomic binning, comparative biology and taxonomic classification.</title>
        <authorList>
            <person name="Goeker M."/>
        </authorList>
    </citation>
    <scope>NUCLEOTIDE SEQUENCE [LARGE SCALE GENOMIC DNA]</scope>
    <source>
        <strain evidence="1 2">DSM 29854</strain>
    </source>
</reference>
<feature type="non-terminal residue" evidence="1">
    <location>
        <position position="27"/>
    </location>
</feature>
<name>A0A839GJZ3_9BACT</name>
<proteinExistence type="predicted"/>
<accession>A0A839GJZ3</accession>
<dbReference type="EMBL" id="JACJIQ010000047">
    <property type="protein sequence ID" value="MBA9079914.1"/>
    <property type="molecule type" value="Genomic_DNA"/>
</dbReference>
<dbReference type="AlphaFoldDB" id="A0A839GJZ3"/>
<comment type="caution">
    <text evidence="1">The sequence shown here is derived from an EMBL/GenBank/DDBJ whole genome shotgun (WGS) entry which is preliminary data.</text>
</comment>
<gene>
    <name evidence="1" type="ORF">FHS90_004660</name>
</gene>
<evidence type="ECO:0000313" key="1">
    <source>
        <dbReference type="EMBL" id="MBA9079914.1"/>
    </source>
</evidence>
<protein>
    <submittedName>
        <fullName evidence="1">Uncharacterized protein</fullName>
    </submittedName>
</protein>
<sequence>MTYKFYALKNDYEEIVKFIYDELSLSV</sequence>
<organism evidence="1 2">
    <name type="scientific">Rufibacter quisquiliarum</name>
    <dbReference type="NCBI Taxonomy" id="1549639"/>
    <lineage>
        <taxon>Bacteria</taxon>
        <taxon>Pseudomonadati</taxon>
        <taxon>Bacteroidota</taxon>
        <taxon>Cytophagia</taxon>
        <taxon>Cytophagales</taxon>
        <taxon>Hymenobacteraceae</taxon>
        <taxon>Rufibacter</taxon>
    </lineage>
</organism>